<evidence type="ECO:0000313" key="3">
    <source>
        <dbReference type="EMBL" id="MFC4960510.1"/>
    </source>
</evidence>
<gene>
    <name evidence="3" type="ORF">ACFPFX_29855</name>
</gene>
<dbReference type="InterPro" id="IPR003719">
    <property type="entry name" value="Phenazine_PhzF-like"/>
</dbReference>
<keyword evidence="4" id="KW-1185">Reference proteome</keyword>
<dbReference type="SUPFAM" id="SSF54506">
    <property type="entry name" value="Diaminopimelate epimerase-like"/>
    <property type="match status" value="1"/>
</dbReference>
<dbReference type="NCBIfam" id="TIGR00654">
    <property type="entry name" value="PhzF_family"/>
    <property type="match status" value="1"/>
</dbReference>
<dbReference type="RefSeq" id="WP_344374243.1">
    <property type="nucleotide sequence ID" value="NZ_BAAASQ010000008.1"/>
</dbReference>
<evidence type="ECO:0000313" key="4">
    <source>
        <dbReference type="Proteomes" id="UP001595834"/>
    </source>
</evidence>
<sequence length="281" mass="29813">MRFHVVDAFTDRPFSGNPAGVCLLPAGPWPPEAWMQRVAAEMNHSETAFALPLPGSDEADWAIRWFTPLVESKLCGHATLATAHVLRTERGLLGAVRFRSLRYGTLVTHADAQGGITLDFPAAPSSQVPVPTGLLEALGVGPEATFHCAALGDLLTVLPSEDVVRTVNPDLEAVAALTRREDLRAVIVTAPAAGPGLGYDFVSRFFAPARGIDEDPVTGSAHTVLAPYWSARLGRDRLTGLQASARTGLVRTALHGDRVHLTGEAVTVLDGTLHTPPLVMG</sequence>
<dbReference type="Proteomes" id="UP001595834">
    <property type="component" value="Unassembled WGS sequence"/>
</dbReference>
<evidence type="ECO:0000256" key="2">
    <source>
        <dbReference type="ARBA" id="ARBA00023235"/>
    </source>
</evidence>
<dbReference type="PANTHER" id="PTHR13774:SF17">
    <property type="entry name" value="PHENAZINE BIOSYNTHESIS-LIKE DOMAIN-CONTAINING PROTEIN"/>
    <property type="match status" value="1"/>
</dbReference>
<dbReference type="PIRSF" id="PIRSF016184">
    <property type="entry name" value="PhzC_PhzF"/>
    <property type="match status" value="1"/>
</dbReference>
<dbReference type="Pfam" id="PF02567">
    <property type="entry name" value="PhzC-PhzF"/>
    <property type="match status" value="1"/>
</dbReference>
<organism evidence="3 4">
    <name type="scientific">Streptomyces mauvecolor</name>
    <dbReference type="NCBI Taxonomy" id="58345"/>
    <lineage>
        <taxon>Bacteria</taxon>
        <taxon>Bacillati</taxon>
        <taxon>Actinomycetota</taxon>
        <taxon>Actinomycetes</taxon>
        <taxon>Kitasatosporales</taxon>
        <taxon>Streptomycetaceae</taxon>
        <taxon>Streptomyces</taxon>
    </lineage>
</organism>
<comment type="similarity">
    <text evidence="1">Belongs to the PhzF family.</text>
</comment>
<dbReference type="EMBL" id="JBHSIZ010000036">
    <property type="protein sequence ID" value="MFC4960510.1"/>
    <property type="molecule type" value="Genomic_DNA"/>
</dbReference>
<reference evidence="4" key="1">
    <citation type="journal article" date="2019" name="Int. J. Syst. Evol. Microbiol.">
        <title>The Global Catalogue of Microorganisms (GCM) 10K type strain sequencing project: providing services to taxonomists for standard genome sequencing and annotation.</title>
        <authorList>
            <consortium name="The Broad Institute Genomics Platform"/>
            <consortium name="The Broad Institute Genome Sequencing Center for Infectious Disease"/>
            <person name="Wu L."/>
            <person name="Ma J."/>
        </authorList>
    </citation>
    <scope>NUCLEOTIDE SEQUENCE [LARGE SCALE GENOMIC DNA]</scope>
    <source>
        <strain evidence="4">CCM 7224</strain>
    </source>
</reference>
<keyword evidence="2" id="KW-0413">Isomerase</keyword>
<evidence type="ECO:0000256" key="1">
    <source>
        <dbReference type="ARBA" id="ARBA00008270"/>
    </source>
</evidence>
<proteinExistence type="inferred from homology"/>
<dbReference type="PANTHER" id="PTHR13774">
    <property type="entry name" value="PHENAZINE BIOSYNTHESIS PROTEIN"/>
    <property type="match status" value="1"/>
</dbReference>
<dbReference type="Gene3D" id="3.10.310.10">
    <property type="entry name" value="Diaminopimelate Epimerase, Chain A, domain 1"/>
    <property type="match status" value="2"/>
</dbReference>
<name>A0ABV9UYP8_9ACTN</name>
<accession>A0ABV9UYP8</accession>
<comment type="caution">
    <text evidence="3">The sequence shown here is derived from an EMBL/GenBank/DDBJ whole genome shotgun (WGS) entry which is preliminary data.</text>
</comment>
<protein>
    <submittedName>
        <fullName evidence="3">PhzF family phenazine biosynthesis protein</fullName>
    </submittedName>
</protein>